<dbReference type="OrthoDB" id="8943163at2"/>
<reference evidence="2 3" key="1">
    <citation type="submission" date="2017-06" db="EMBL/GenBank/DDBJ databases">
        <authorList>
            <consortium name="Pathogen Informatics"/>
        </authorList>
    </citation>
    <scope>NUCLEOTIDE SEQUENCE [LARGE SCALE GENOMIC DNA]</scope>
    <source>
        <strain evidence="2 3">NCTC13161</strain>
    </source>
</reference>
<protein>
    <submittedName>
        <fullName evidence="2">Uncharacterized protein</fullName>
    </submittedName>
</protein>
<evidence type="ECO:0000313" key="2">
    <source>
        <dbReference type="EMBL" id="SNU80976.1"/>
    </source>
</evidence>
<dbReference type="EMBL" id="LT906435">
    <property type="protein sequence ID" value="SNU80976.1"/>
    <property type="molecule type" value="Genomic_DNA"/>
</dbReference>
<sequence>MNTVEGISTISPVSADPANEPTPMSLAERVRSMQGASQGQPPASDIDSPSPDVGTFEDDKDKGPPNIWRKLFVRQLWLASFDASQEQAEEIGDV</sequence>
<proteinExistence type="predicted"/>
<dbReference type="Proteomes" id="UP000215126">
    <property type="component" value="Chromosome 1"/>
</dbReference>
<dbReference type="KEGG" id="pspu:NA29_05120"/>
<accession>A0A239S6B7</accession>
<gene>
    <name evidence="2" type="ORF">SAMEA4530655_00160</name>
</gene>
<evidence type="ECO:0000256" key="1">
    <source>
        <dbReference type="SAM" id="MobiDB-lite"/>
    </source>
</evidence>
<organism evidence="2 3">
    <name type="scientific">Pandoraea sputorum</name>
    <dbReference type="NCBI Taxonomy" id="93222"/>
    <lineage>
        <taxon>Bacteria</taxon>
        <taxon>Pseudomonadati</taxon>
        <taxon>Pseudomonadota</taxon>
        <taxon>Betaproteobacteria</taxon>
        <taxon>Burkholderiales</taxon>
        <taxon>Burkholderiaceae</taxon>
        <taxon>Pandoraea</taxon>
    </lineage>
</organism>
<feature type="compositionally biased region" description="Low complexity" evidence="1">
    <location>
        <begin position="41"/>
        <end position="52"/>
    </location>
</feature>
<dbReference type="AlphaFoldDB" id="A0A239S6B7"/>
<feature type="compositionally biased region" description="Polar residues" evidence="1">
    <location>
        <begin position="1"/>
        <end position="12"/>
    </location>
</feature>
<evidence type="ECO:0000313" key="3">
    <source>
        <dbReference type="Proteomes" id="UP000215126"/>
    </source>
</evidence>
<dbReference type="RefSeq" id="WP_039394635.1">
    <property type="nucleotide sequence ID" value="NZ_CABPRX010000001.1"/>
</dbReference>
<feature type="region of interest" description="Disordered" evidence="1">
    <location>
        <begin position="1"/>
        <end position="65"/>
    </location>
</feature>
<dbReference type="GeneID" id="88092865"/>
<keyword evidence="3" id="KW-1185">Reference proteome</keyword>
<name>A0A239S6B7_9BURK</name>
<dbReference type="STRING" id="93222.NA29_05120"/>